<evidence type="ECO:0000256" key="6">
    <source>
        <dbReference type="ARBA" id="ARBA00023004"/>
    </source>
</evidence>
<keyword evidence="3" id="KW-0349">Heme</keyword>
<name>A0A9W8X011_9PLEO</name>
<keyword evidence="4" id="KW-0479">Metal-binding</keyword>
<reference evidence="10" key="1">
    <citation type="submission" date="2022-10" db="EMBL/GenBank/DDBJ databases">
        <title>Tapping the CABI collections for fungal endophytes: first genome assemblies for Collariella, Neodidymelliopsis, Ascochyta clinopodiicola, Didymella pomorum, Didymosphaeria variabile, Neocosmospora piperis and Neocucurbitaria cava.</title>
        <authorList>
            <person name="Hill R."/>
        </authorList>
    </citation>
    <scope>NUCLEOTIDE SEQUENCE</scope>
    <source>
        <strain evidence="10">IMI 360193</strain>
    </source>
</reference>
<evidence type="ECO:0000313" key="11">
    <source>
        <dbReference type="Proteomes" id="UP001140562"/>
    </source>
</evidence>
<dbReference type="InterPro" id="IPR000028">
    <property type="entry name" value="Chloroperoxidase"/>
</dbReference>
<evidence type="ECO:0000313" key="10">
    <source>
        <dbReference type="EMBL" id="KAJ4337476.1"/>
    </source>
</evidence>
<comment type="similarity">
    <text evidence="7">Belongs to the chloroperoxidase family.</text>
</comment>
<dbReference type="OrthoDB" id="407298at2759"/>
<keyword evidence="8" id="KW-0732">Signal</keyword>
<dbReference type="PANTHER" id="PTHR33577">
    <property type="entry name" value="STERIGMATOCYSTIN BIOSYNTHESIS PEROXIDASE STCC-RELATED"/>
    <property type="match status" value="1"/>
</dbReference>
<feature type="signal peptide" evidence="8">
    <location>
        <begin position="1"/>
        <end position="17"/>
    </location>
</feature>
<keyword evidence="5" id="KW-0560">Oxidoreductase</keyword>
<dbReference type="Proteomes" id="UP001140562">
    <property type="component" value="Unassembled WGS sequence"/>
</dbReference>
<dbReference type="AlphaFoldDB" id="A0A9W8X011"/>
<evidence type="ECO:0000256" key="7">
    <source>
        <dbReference type="ARBA" id="ARBA00025795"/>
    </source>
</evidence>
<evidence type="ECO:0000256" key="5">
    <source>
        <dbReference type="ARBA" id="ARBA00023002"/>
    </source>
</evidence>
<keyword evidence="2" id="KW-0575">Peroxidase</keyword>
<evidence type="ECO:0000256" key="3">
    <source>
        <dbReference type="ARBA" id="ARBA00022617"/>
    </source>
</evidence>
<evidence type="ECO:0000256" key="8">
    <source>
        <dbReference type="SAM" id="SignalP"/>
    </source>
</evidence>
<protein>
    <recommendedName>
        <fullName evidence="9">Heme haloperoxidase family profile domain-containing protein</fullName>
    </recommendedName>
</protein>
<dbReference type="SUPFAM" id="SSF47571">
    <property type="entry name" value="Cloroperoxidase"/>
    <property type="match status" value="1"/>
</dbReference>
<comment type="caution">
    <text evidence="10">The sequence shown here is derived from an EMBL/GenBank/DDBJ whole genome shotgun (WGS) entry which is preliminary data.</text>
</comment>
<comment type="cofactor">
    <cofactor evidence="1">
        <name>heme b</name>
        <dbReference type="ChEBI" id="CHEBI:60344"/>
    </cofactor>
</comment>
<dbReference type="InterPro" id="IPR036851">
    <property type="entry name" value="Chloroperoxidase-like_sf"/>
</dbReference>
<evidence type="ECO:0000256" key="4">
    <source>
        <dbReference type="ARBA" id="ARBA00022723"/>
    </source>
</evidence>
<keyword evidence="6" id="KW-0408">Iron</keyword>
<evidence type="ECO:0000256" key="2">
    <source>
        <dbReference type="ARBA" id="ARBA00022559"/>
    </source>
</evidence>
<dbReference type="GO" id="GO:0004601">
    <property type="term" value="F:peroxidase activity"/>
    <property type="evidence" value="ECO:0007669"/>
    <property type="project" value="UniProtKB-KW"/>
</dbReference>
<keyword evidence="11" id="KW-1185">Reference proteome</keyword>
<evidence type="ECO:0000256" key="1">
    <source>
        <dbReference type="ARBA" id="ARBA00001970"/>
    </source>
</evidence>
<feature type="chain" id="PRO_5040855512" description="Heme haloperoxidase family profile domain-containing protein" evidence="8">
    <location>
        <begin position="18"/>
        <end position="524"/>
    </location>
</feature>
<dbReference type="PANTHER" id="PTHR33577:SF1">
    <property type="entry name" value="HEME HALOPEROXIDASE FAMILY PROFILE DOMAIN-CONTAINING PROTEIN"/>
    <property type="match status" value="1"/>
</dbReference>
<organism evidence="10 11">
    <name type="scientific">Didymella glomerata</name>
    <dbReference type="NCBI Taxonomy" id="749621"/>
    <lineage>
        <taxon>Eukaryota</taxon>
        <taxon>Fungi</taxon>
        <taxon>Dikarya</taxon>
        <taxon>Ascomycota</taxon>
        <taxon>Pezizomycotina</taxon>
        <taxon>Dothideomycetes</taxon>
        <taxon>Pleosporomycetidae</taxon>
        <taxon>Pleosporales</taxon>
        <taxon>Pleosporineae</taxon>
        <taxon>Didymellaceae</taxon>
        <taxon>Didymella</taxon>
    </lineage>
</organism>
<dbReference type="EMBL" id="JAPEUV010000038">
    <property type="protein sequence ID" value="KAJ4337476.1"/>
    <property type="molecule type" value="Genomic_DNA"/>
</dbReference>
<dbReference type="Gene3D" id="1.10.489.10">
    <property type="entry name" value="Chloroperoxidase-like"/>
    <property type="match status" value="1"/>
</dbReference>
<proteinExistence type="inferred from homology"/>
<gene>
    <name evidence="10" type="ORF">N0V87_004622</name>
</gene>
<sequence length="524" mass="55207">MRSTIVFSALLGSGTLAFPWLSADFKAEHLKRGLDIIKTDPEISALINDLYQKQVKERDDFFANYNATEECEDASTTGFDKRQTSKCRPHPMGDFFPSTVAGLKKFPEAAYPYQDPKPTDQRGACPGLNTLANHGYLPRSGIVTVAQTIKASAQLFNMGADLSGFLAGGSLLFAGDIPSMTYSIGGADARTNSLGPLGAALGTETGLSGHLRFKEGDASGTRCDFYLCNGDNHNLNKDVFMNLKDKAMTVGGGQYNVKAVTAHFADQYQNSRSKNPYFYFFPPQAALVIGATYFIPGFFSNGTIGAGGVANEASIASFLGASFNADGSFKAYVPEQIPPQGWYRRAYPMLLSEGIDGIITLYSGAAAQMGNPILFGANTGSGNSFAGGYSLSDFGGKGTYGGTTKNGVACAIQQAVYGNFISEFGNVLNSIVGALGAVNSAFGSFGCPTPTGAPPAQAIATTFPGYPKPSPCTLNRMQNGVDQCAAGTNTYGDFNTNKVPFCLNSPKVGTVASNPYPVPVPYPS</sequence>
<dbReference type="PROSITE" id="PS51405">
    <property type="entry name" value="HEME_HALOPEROXIDASE"/>
    <property type="match status" value="1"/>
</dbReference>
<dbReference type="Pfam" id="PF01328">
    <property type="entry name" value="Peroxidase_2"/>
    <property type="match status" value="1"/>
</dbReference>
<feature type="domain" description="Heme haloperoxidase family profile" evidence="9">
    <location>
        <begin position="109"/>
        <end position="357"/>
    </location>
</feature>
<accession>A0A9W8X011</accession>
<evidence type="ECO:0000259" key="9">
    <source>
        <dbReference type="PROSITE" id="PS51405"/>
    </source>
</evidence>
<dbReference type="GO" id="GO:0046872">
    <property type="term" value="F:metal ion binding"/>
    <property type="evidence" value="ECO:0007669"/>
    <property type="project" value="UniProtKB-KW"/>
</dbReference>